<dbReference type="RefSeq" id="WP_092858256.1">
    <property type="nucleotide sequence ID" value="NZ_FOQH01000002.1"/>
</dbReference>
<evidence type="ECO:0000313" key="1">
    <source>
        <dbReference type="EMBL" id="SFH80051.1"/>
    </source>
</evidence>
<dbReference type="STRING" id="1114924.SAMN05216258_102307"/>
<accession>A0A1I3D0P4</accession>
<keyword evidence="2" id="KW-1185">Reference proteome</keyword>
<dbReference type="Proteomes" id="UP000199377">
    <property type="component" value="Unassembled WGS sequence"/>
</dbReference>
<gene>
    <name evidence="1" type="ORF">SAMN05216258_102307</name>
</gene>
<proteinExistence type="predicted"/>
<name>A0A1I3D0P4_9RHOB</name>
<evidence type="ECO:0000313" key="2">
    <source>
        <dbReference type="Proteomes" id="UP000199377"/>
    </source>
</evidence>
<dbReference type="AlphaFoldDB" id="A0A1I3D0P4"/>
<reference evidence="1 2" key="1">
    <citation type="submission" date="2016-10" db="EMBL/GenBank/DDBJ databases">
        <authorList>
            <person name="de Groot N.N."/>
        </authorList>
    </citation>
    <scope>NUCLEOTIDE SEQUENCE [LARGE SCALE GENOMIC DNA]</scope>
    <source>
        <strain evidence="1 2">CGMCC 1.11030</strain>
    </source>
</reference>
<protein>
    <submittedName>
        <fullName evidence="1">Uncharacterized protein</fullName>
    </submittedName>
</protein>
<dbReference type="EMBL" id="FOQH01000002">
    <property type="protein sequence ID" value="SFH80051.1"/>
    <property type="molecule type" value="Genomic_DNA"/>
</dbReference>
<sequence>MPCFCHAPASAARMQFSAGLPTIGTPPLALQMAAALPALTAEPRADLALAAGMGSLRLPGVSMPGLGGLGATLSLTMGSFALGDLPRLEFQMQQMAGSFAANVWPRLGWLASLPLGPLMNLSLVARLALTLQGIGLDPFTMGPPAVPALGAMRFALTAPQLAMARMLAGLPPLAALLPALNLPPLGEGGAAALANHLGGLAALSPPALAIPMPVMMRLGMALEALGTIQAAFGPLTPATFGRISAMLRMWGGVSMALPLGALALSAQLDALPALEDVTMGAGMAGAFAGFAPPRLPAMGFLSVMLALQGGLAMSLDMPVFDQCALCPFA</sequence>
<organism evidence="1 2">
    <name type="scientific">Albimonas pacifica</name>
    <dbReference type="NCBI Taxonomy" id="1114924"/>
    <lineage>
        <taxon>Bacteria</taxon>
        <taxon>Pseudomonadati</taxon>
        <taxon>Pseudomonadota</taxon>
        <taxon>Alphaproteobacteria</taxon>
        <taxon>Rhodobacterales</taxon>
        <taxon>Paracoccaceae</taxon>
        <taxon>Albimonas</taxon>
    </lineage>
</organism>
<dbReference type="OrthoDB" id="7831830at2"/>